<dbReference type="PANTHER" id="PTHR30349:SF89">
    <property type="entry name" value="INTEGRASE_RECOMBINASE"/>
    <property type="match status" value="1"/>
</dbReference>
<protein>
    <submittedName>
        <fullName evidence="6">Integrase</fullName>
    </submittedName>
</protein>
<dbReference type="InterPro" id="IPR050090">
    <property type="entry name" value="Tyrosine_recombinase_XerCD"/>
</dbReference>
<dbReference type="InterPro" id="IPR011010">
    <property type="entry name" value="DNA_brk_join_enz"/>
</dbReference>
<dbReference type="PROSITE" id="PS51900">
    <property type="entry name" value="CB"/>
    <property type="match status" value="1"/>
</dbReference>
<dbReference type="GO" id="GO:0003677">
    <property type="term" value="F:DNA binding"/>
    <property type="evidence" value="ECO:0007669"/>
    <property type="project" value="UniProtKB-UniRule"/>
</dbReference>
<dbReference type="PANTHER" id="PTHR30349">
    <property type="entry name" value="PHAGE INTEGRASE-RELATED"/>
    <property type="match status" value="1"/>
</dbReference>
<dbReference type="InterPro" id="IPR010998">
    <property type="entry name" value="Integrase_recombinase_N"/>
</dbReference>
<dbReference type="Gene3D" id="1.10.443.10">
    <property type="entry name" value="Intergrase catalytic core"/>
    <property type="match status" value="1"/>
</dbReference>
<evidence type="ECO:0000256" key="1">
    <source>
        <dbReference type="ARBA" id="ARBA00023125"/>
    </source>
</evidence>
<dbReference type="RefSeq" id="WP_087989841.1">
    <property type="nucleotide sequence ID" value="NZ_NFHM01000022.1"/>
</dbReference>
<dbReference type="Gene3D" id="1.10.150.130">
    <property type="match status" value="1"/>
</dbReference>
<keyword evidence="2" id="KW-0233">DNA recombination</keyword>
<dbReference type="InterPro" id="IPR013762">
    <property type="entry name" value="Integrase-like_cat_sf"/>
</dbReference>
<evidence type="ECO:0000313" key="6">
    <source>
        <dbReference type="EMBL" id="OUN41117.1"/>
    </source>
</evidence>
<dbReference type="Proteomes" id="UP000195455">
    <property type="component" value="Unassembled WGS sequence"/>
</dbReference>
<gene>
    <name evidence="6" type="ORF">B5G26_12295</name>
</gene>
<dbReference type="PROSITE" id="PS51898">
    <property type="entry name" value="TYR_RECOMBINASE"/>
    <property type="match status" value="1"/>
</dbReference>
<organism evidence="6 7">
    <name type="scientific">Anaerotignum lactatifermentans</name>
    <dbReference type="NCBI Taxonomy" id="160404"/>
    <lineage>
        <taxon>Bacteria</taxon>
        <taxon>Bacillati</taxon>
        <taxon>Bacillota</taxon>
        <taxon>Clostridia</taxon>
        <taxon>Lachnospirales</taxon>
        <taxon>Anaerotignaceae</taxon>
        <taxon>Anaerotignum</taxon>
    </lineage>
</organism>
<evidence type="ECO:0000256" key="2">
    <source>
        <dbReference type="ARBA" id="ARBA00023172"/>
    </source>
</evidence>
<dbReference type="AlphaFoldDB" id="A0A1Y3U209"/>
<evidence type="ECO:0000259" key="5">
    <source>
        <dbReference type="PROSITE" id="PS51900"/>
    </source>
</evidence>
<feature type="domain" description="Core-binding (CB)" evidence="5">
    <location>
        <begin position="5"/>
        <end position="83"/>
    </location>
</feature>
<dbReference type="InterPro" id="IPR002104">
    <property type="entry name" value="Integrase_catalytic"/>
</dbReference>
<proteinExistence type="predicted"/>
<sequence length="280" mass="32608">MNANCLSQKNIEIYLHYLKEQEKSTGTLEKYKRELYELLTFLSGKNESKEELISWKAKLEQKYCPAGVNGRLVAANGFFSFFGRYDLRMKLLRIQKEIFAKEEKELTKAEYARLVHAAEKKGNQRLSLVIQTICATGIRVSELQYITMDSLKKGRAEVNCKGKRRVIFLPGELQRKLKHYVKEKGITAGVIFRTRTGRPLNRCNIWSDMKKLCKDAQVNPQKVFPHNLRHLFARTFYGMEKDIAKLADLLGHSNIETTRIYIMESGREHQEKLEKMKLIL</sequence>
<dbReference type="InterPro" id="IPR044068">
    <property type="entry name" value="CB"/>
</dbReference>
<feature type="domain" description="Tyr recombinase" evidence="4">
    <location>
        <begin position="101"/>
        <end position="275"/>
    </location>
</feature>
<accession>A0A1Y3U209</accession>
<reference evidence="7" key="1">
    <citation type="submission" date="2017-04" db="EMBL/GenBank/DDBJ databases">
        <title>Function of individual gut microbiota members based on whole genome sequencing of pure cultures obtained from chicken caecum.</title>
        <authorList>
            <person name="Medvecky M."/>
            <person name="Cejkova D."/>
            <person name="Polansky O."/>
            <person name="Karasova D."/>
            <person name="Kubasova T."/>
            <person name="Cizek A."/>
            <person name="Rychlik I."/>
        </authorList>
    </citation>
    <scope>NUCLEOTIDE SEQUENCE [LARGE SCALE GENOMIC DNA]</scope>
    <source>
        <strain evidence="7">An75</strain>
    </source>
</reference>
<dbReference type="SUPFAM" id="SSF56349">
    <property type="entry name" value="DNA breaking-rejoining enzymes"/>
    <property type="match status" value="1"/>
</dbReference>
<dbReference type="Pfam" id="PF00589">
    <property type="entry name" value="Phage_integrase"/>
    <property type="match status" value="1"/>
</dbReference>
<evidence type="ECO:0000313" key="7">
    <source>
        <dbReference type="Proteomes" id="UP000195455"/>
    </source>
</evidence>
<evidence type="ECO:0000256" key="3">
    <source>
        <dbReference type="PROSITE-ProRule" id="PRU01248"/>
    </source>
</evidence>
<name>A0A1Y3U209_9FIRM</name>
<dbReference type="GO" id="GO:0015074">
    <property type="term" value="P:DNA integration"/>
    <property type="evidence" value="ECO:0007669"/>
    <property type="project" value="InterPro"/>
</dbReference>
<evidence type="ECO:0000259" key="4">
    <source>
        <dbReference type="PROSITE" id="PS51898"/>
    </source>
</evidence>
<dbReference type="EMBL" id="NFHM01000022">
    <property type="protein sequence ID" value="OUN41117.1"/>
    <property type="molecule type" value="Genomic_DNA"/>
</dbReference>
<dbReference type="GO" id="GO:0006310">
    <property type="term" value="P:DNA recombination"/>
    <property type="evidence" value="ECO:0007669"/>
    <property type="project" value="UniProtKB-KW"/>
</dbReference>
<comment type="caution">
    <text evidence="6">The sequence shown here is derived from an EMBL/GenBank/DDBJ whole genome shotgun (WGS) entry which is preliminary data.</text>
</comment>
<keyword evidence="1 3" id="KW-0238">DNA-binding</keyword>